<keyword evidence="9" id="KW-1185">Reference proteome</keyword>
<evidence type="ECO:0000259" key="7">
    <source>
        <dbReference type="SMART" id="SM00363"/>
    </source>
</evidence>
<dbReference type="EMBL" id="FOJI01000016">
    <property type="protein sequence ID" value="SEW40438.1"/>
    <property type="molecule type" value="Genomic_DNA"/>
</dbReference>
<evidence type="ECO:0000313" key="9">
    <source>
        <dbReference type="Proteomes" id="UP000199701"/>
    </source>
</evidence>
<evidence type="ECO:0000256" key="5">
    <source>
        <dbReference type="PROSITE-ProRule" id="PRU00182"/>
    </source>
</evidence>
<evidence type="ECO:0000256" key="3">
    <source>
        <dbReference type="ARBA" id="ARBA00023235"/>
    </source>
</evidence>
<dbReference type="CDD" id="cd02869">
    <property type="entry name" value="PseudoU_synth_RluA_like"/>
    <property type="match status" value="1"/>
</dbReference>
<organism evidence="8 9">
    <name type="scientific">[Clostridium] fimetarium</name>
    <dbReference type="NCBI Taxonomy" id="99656"/>
    <lineage>
        <taxon>Bacteria</taxon>
        <taxon>Bacillati</taxon>
        <taxon>Bacillota</taxon>
        <taxon>Clostridia</taxon>
        <taxon>Lachnospirales</taxon>
        <taxon>Lachnospiraceae</taxon>
    </lineage>
</organism>
<dbReference type="SUPFAM" id="SSF55120">
    <property type="entry name" value="Pseudouridine synthase"/>
    <property type="match status" value="1"/>
</dbReference>
<keyword evidence="5" id="KW-0694">RNA-binding</keyword>
<dbReference type="InterPro" id="IPR006225">
    <property type="entry name" value="PsdUridine_synth_RluC/D"/>
</dbReference>
<dbReference type="GO" id="GO:0003723">
    <property type="term" value="F:RNA binding"/>
    <property type="evidence" value="ECO:0007669"/>
    <property type="project" value="UniProtKB-KW"/>
</dbReference>
<dbReference type="InterPro" id="IPR050188">
    <property type="entry name" value="RluA_PseudoU_synthase"/>
</dbReference>
<sequence length="337" mass="38231">MKQLIIEKNEAGQRFDKFLAKLLKEAPSSFIHKMLRKKNITLNGKKADGSEKLLLNDEVKLFLADETIEKFSVPAGQIEAESANLTKHDSNKLDIVFENEDIIMINKPSGMLSQKAKPEDVSLIEYMLSYLLQTGELTTEMLKTFKPGICNRLDRNTSGIVVGGKTMKGLQKMSEAFKERTIHKYYLCIVKGILKDRNTIEGFLVKDHSTNKVIISKNDPNDSESLPIKTEYIPIANNDTLTLLKVNLITGRSHQIRAHLSSIGHPIIGDFKYGSATINEQYNKKYNIKSQLLHAYEVVYTPMQLKVHTEIPKDMDHVLRGENIWQPGIQEALEAQY</sequence>
<evidence type="ECO:0000256" key="1">
    <source>
        <dbReference type="ARBA" id="ARBA00000073"/>
    </source>
</evidence>
<feature type="domain" description="RNA-binding S4" evidence="7">
    <location>
        <begin position="13"/>
        <end position="78"/>
    </location>
</feature>
<comment type="function">
    <text evidence="6">Responsible for synthesis of pseudouridine from uracil.</text>
</comment>
<dbReference type="InterPro" id="IPR036986">
    <property type="entry name" value="S4_RNA-bd_sf"/>
</dbReference>
<gene>
    <name evidence="8" type="ORF">SAMN05421659_11611</name>
</gene>
<name>A0A1I0RI97_9FIRM</name>
<dbReference type="PANTHER" id="PTHR21600:SF44">
    <property type="entry name" value="RIBOSOMAL LARGE SUBUNIT PSEUDOURIDINE SYNTHASE D"/>
    <property type="match status" value="1"/>
</dbReference>
<dbReference type="InterPro" id="IPR006145">
    <property type="entry name" value="PsdUridine_synth_RsuA/RluA"/>
</dbReference>
<dbReference type="OrthoDB" id="9807829at2"/>
<comment type="similarity">
    <text evidence="2 6">Belongs to the pseudouridine synthase RluA family.</text>
</comment>
<evidence type="ECO:0000256" key="2">
    <source>
        <dbReference type="ARBA" id="ARBA00010876"/>
    </source>
</evidence>
<dbReference type="Gene3D" id="3.10.290.10">
    <property type="entry name" value="RNA-binding S4 domain"/>
    <property type="match status" value="1"/>
</dbReference>
<accession>A0A1I0RI97</accession>
<dbReference type="EC" id="5.4.99.-" evidence="6"/>
<reference evidence="8 9" key="1">
    <citation type="submission" date="2016-10" db="EMBL/GenBank/DDBJ databases">
        <authorList>
            <person name="de Groot N.N."/>
        </authorList>
    </citation>
    <scope>NUCLEOTIDE SEQUENCE [LARGE SCALE GENOMIC DNA]</scope>
    <source>
        <strain evidence="8 9">DSM 9179</strain>
    </source>
</reference>
<dbReference type="CDD" id="cd00165">
    <property type="entry name" value="S4"/>
    <property type="match status" value="1"/>
</dbReference>
<dbReference type="InterPro" id="IPR006224">
    <property type="entry name" value="PsdUridine_synth_RluA-like_CS"/>
</dbReference>
<dbReference type="SMART" id="SM00363">
    <property type="entry name" value="S4"/>
    <property type="match status" value="1"/>
</dbReference>
<dbReference type="GO" id="GO:0000455">
    <property type="term" value="P:enzyme-directed rRNA pseudouridine synthesis"/>
    <property type="evidence" value="ECO:0007669"/>
    <property type="project" value="TreeGrafter"/>
</dbReference>
<proteinExistence type="inferred from homology"/>
<dbReference type="STRING" id="99656.SAMN05421659_11611"/>
<dbReference type="PROSITE" id="PS50889">
    <property type="entry name" value="S4"/>
    <property type="match status" value="1"/>
</dbReference>
<dbReference type="RefSeq" id="WP_092456340.1">
    <property type="nucleotide sequence ID" value="NZ_FOJI01000016.1"/>
</dbReference>
<dbReference type="NCBIfam" id="TIGR00005">
    <property type="entry name" value="rluA_subfam"/>
    <property type="match status" value="1"/>
</dbReference>
<keyword evidence="3 6" id="KW-0413">Isomerase</keyword>
<dbReference type="PROSITE" id="PS01129">
    <property type="entry name" value="PSI_RLU"/>
    <property type="match status" value="1"/>
</dbReference>
<dbReference type="PANTHER" id="PTHR21600">
    <property type="entry name" value="MITOCHONDRIAL RNA PSEUDOURIDINE SYNTHASE"/>
    <property type="match status" value="1"/>
</dbReference>
<dbReference type="InterPro" id="IPR020103">
    <property type="entry name" value="PsdUridine_synth_cat_dom_sf"/>
</dbReference>
<evidence type="ECO:0000313" key="8">
    <source>
        <dbReference type="EMBL" id="SEW40438.1"/>
    </source>
</evidence>
<dbReference type="GO" id="GO:0120159">
    <property type="term" value="F:rRNA pseudouridine synthase activity"/>
    <property type="evidence" value="ECO:0007669"/>
    <property type="project" value="UniProtKB-ARBA"/>
</dbReference>
<evidence type="ECO:0000256" key="6">
    <source>
        <dbReference type="RuleBase" id="RU362028"/>
    </source>
</evidence>
<protein>
    <recommendedName>
        <fullName evidence="6">Pseudouridine synthase</fullName>
        <ecNumber evidence="6">5.4.99.-</ecNumber>
    </recommendedName>
</protein>
<comment type="catalytic activity">
    <reaction evidence="1 6">
        <text>a uridine in RNA = a pseudouridine in RNA</text>
        <dbReference type="Rhea" id="RHEA:48348"/>
        <dbReference type="Rhea" id="RHEA-COMP:12068"/>
        <dbReference type="Rhea" id="RHEA-COMP:12069"/>
        <dbReference type="ChEBI" id="CHEBI:65314"/>
        <dbReference type="ChEBI" id="CHEBI:65315"/>
    </reaction>
</comment>
<dbReference type="AlphaFoldDB" id="A0A1I0RI97"/>
<dbReference type="Proteomes" id="UP000199701">
    <property type="component" value="Unassembled WGS sequence"/>
</dbReference>
<feature type="active site" evidence="4">
    <location>
        <position position="154"/>
    </location>
</feature>
<dbReference type="Pfam" id="PF00849">
    <property type="entry name" value="PseudoU_synth_2"/>
    <property type="match status" value="1"/>
</dbReference>
<evidence type="ECO:0000256" key="4">
    <source>
        <dbReference type="PIRSR" id="PIRSR606225-1"/>
    </source>
</evidence>
<dbReference type="Gene3D" id="3.30.2350.10">
    <property type="entry name" value="Pseudouridine synthase"/>
    <property type="match status" value="1"/>
</dbReference>
<dbReference type="InterPro" id="IPR002942">
    <property type="entry name" value="S4_RNA-bd"/>
</dbReference>